<dbReference type="InterPro" id="IPR037523">
    <property type="entry name" value="VOC_core"/>
</dbReference>
<keyword evidence="1" id="KW-0479">Metal-binding</keyword>
<evidence type="ECO:0000313" key="3">
    <source>
        <dbReference type="EMBL" id="SVA64830.1"/>
    </source>
</evidence>
<dbReference type="AlphaFoldDB" id="A0A381XJQ1"/>
<dbReference type="InterPro" id="IPR029068">
    <property type="entry name" value="Glyas_Bleomycin-R_OHBP_Dase"/>
</dbReference>
<reference evidence="3" key="1">
    <citation type="submission" date="2018-05" db="EMBL/GenBank/DDBJ databases">
        <authorList>
            <person name="Lanie J.A."/>
            <person name="Ng W.-L."/>
            <person name="Kazmierczak K.M."/>
            <person name="Andrzejewski T.M."/>
            <person name="Davidsen T.M."/>
            <person name="Wayne K.J."/>
            <person name="Tettelin H."/>
            <person name="Glass J.I."/>
            <person name="Rusch D."/>
            <person name="Podicherti R."/>
            <person name="Tsui H.-C.T."/>
            <person name="Winkler M.E."/>
        </authorList>
    </citation>
    <scope>NUCLEOTIDE SEQUENCE</scope>
</reference>
<name>A0A381XJQ1_9ZZZZ</name>
<dbReference type="PANTHER" id="PTHR36113:SF6">
    <property type="entry name" value="FOSFOMYCIN RESISTANCE PROTEIN FOSX"/>
    <property type="match status" value="1"/>
</dbReference>
<dbReference type="PROSITE" id="PS51819">
    <property type="entry name" value="VOC"/>
    <property type="match status" value="1"/>
</dbReference>
<dbReference type="EMBL" id="UINC01015386">
    <property type="protein sequence ID" value="SVA64830.1"/>
    <property type="molecule type" value="Genomic_DNA"/>
</dbReference>
<accession>A0A381XJQ1</accession>
<protein>
    <recommendedName>
        <fullName evidence="2">VOC domain-containing protein</fullName>
    </recommendedName>
</protein>
<dbReference type="SUPFAM" id="SSF54593">
    <property type="entry name" value="Glyoxalase/Bleomycin resistance protein/Dihydroxybiphenyl dioxygenase"/>
    <property type="match status" value="1"/>
</dbReference>
<dbReference type="Gene3D" id="3.10.180.10">
    <property type="entry name" value="2,3-Dihydroxybiphenyl 1,2-Dioxygenase, domain 1"/>
    <property type="match status" value="1"/>
</dbReference>
<dbReference type="Pfam" id="PF00903">
    <property type="entry name" value="Glyoxalase"/>
    <property type="match status" value="1"/>
</dbReference>
<evidence type="ECO:0000256" key="1">
    <source>
        <dbReference type="ARBA" id="ARBA00022723"/>
    </source>
</evidence>
<proteinExistence type="predicted"/>
<gene>
    <name evidence="3" type="ORF">METZ01_LOCUS117684</name>
</gene>
<dbReference type="InterPro" id="IPR051332">
    <property type="entry name" value="Fosfomycin_Res_Enzymes"/>
</dbReference>
<evidence type="ECO:0000259" key="2">
    <source>
        <dbReference type="PROSITE" id="PS51819"/>
    </source>
</evidence>
<sequence length="164" mass="18831">VLWVRDIHKSVEFYTEILGLEVSDWIEESMVFLRCGNDHHDLGLAQIPKDAAHLNDVPIHPRPGVEHFSYMLESLEEMENATKMLQEKGVEIVRGIGKHGPGENLFIVFKDPDGNNVEFYADMVQITDDHPYTPSVWENTIDAFDQWHFKKFVVAPPTDWAPDS</sequence>
<dbReference type="InterPro" id="IPR004360">
    <property type="entry name" value="Glyas_Fos-R_dOase_dom"/>
</dbReference>
<dbReference type="PANTHER" id="PTHR36113">
    <property type="entry name" value="LYASE, PUTATIVE-RELATED-RELATED"/>
    <property type="match status" value="1"/>
</dbReference>
<feature type="non-terminal residue" evidence="3">
    <location>
        <position position="1"/>
    </location>
</feature>
<dbReference type="GO" id="GO:0046872">
    <property type="term" value="F:metal ion binding"/>
    <property type="evidence" value="ECO:0007669"/>
    <property type="project" value="UniProtKB-KW"/>
</dbReference>
<organism evidence="3">
    <name type="scientific">marine metagenome</name>
    <dbReference type="NCBI Taxonomy" id="408172"/>
    <lineage>
        <taxon>unclassified sequences</taxon>
        <taxon>metagenomes</taxon>
        <taxon>ecological metagenomes</taxon>
    </lineage>
</organism>
<feature type="domain" description="VOC" evidence="2">
    <location>
        <begin position="1"/>
        <end position="122"/>
    </location>
</feature>